<accession>A0A3B0VDF2</accession>
<dbReference type="SUPFAM" id="SSF50998">
    <property type="entry name" value="Quinoprotein alcohol dehydrogenase-like"/>
    <property type="match status" value="1"/>
</dbReference>
<name>A0A3B0VDF2_9ZZZZ</name>
<keyword evidence="2" id="KW-1133">Transmembrane helix</keyword>
<dbReference type="Gene3D" id="2.130.10.10">
    <property type="entry name" value="YVTN repeat-like/Quinoprotein amine dehydrogenase"/>
    <property type="match status" value="1"/>
</dbReference>
<feature type="region of interest" description="Disordered" evidence="1">
    <location>
        <begin position="1"/>
        <end position="29"/>
    </location>
</feature>
<keyword evidence="2" id="KW-0472">Membrane</keyword>
<feature type="transmembrane region" description="Helical" evidence="2">
    <location>
        <begin position="41"/>
        <end position="67"/>
    </location>
</feature>
<keyword evidence="2" id="KW-0812">Transmembrane</keyword>
<feature type="compositionally biased region" description="Basic and acidic residues" evidence="1">
    <location>
        <begin position="1"/>
        <end position="27"/>
    </location>
</feature>
<dbReference type="InterPro" id="IPR015943">
    <property type="entry name" value="WD40/YVTN_repeat-like_dom_sf"/>
</dbReference>
<organism evidence="3">
    <name type="scientific">hydrothermal vent metagenome</name>
    <dbReference type="NCBI Taxonomy" id="652676"/>
    <lineage>
        <taxon>unclassified sequences</taxon>
        <taxon>metagenomes</taxon>
        <taxon>ecological metagenomes</taxon>
    </lineage>
</organism>
<proteinExistence type="predicted"/>
<dbReference type="InterPro" id="IPR011047">
    <property type="entry name" value="Quinoprotein_ADH-like_sf"/>
</dbReference>
<reference evidence="3" key="1">
    <citation type="submission" date="2018-06" db="EMBL/GenBank/DDBJ databases">
        <authorList>
            <person name="Zhirakovskaya E."/>
        </authorList>
    </citation>
    <scope>NUCLEOTIDE SEQUENCE</scope>
</reference>
<gene>
    <name evidence="3" type="ORF">MNBD_CHLOROFLEXI01-511</name>
</gene>
<protein>
    <submittedName>
        <fullName evidence="3">Uncharacterized protein</fullName>
    </submittedName>
</protein>
<dbReference type="EMBL" id="UOEU01000852">
    <property type="protein sequence ID" value="VAW41658.1"/>
    <property type="molecule type" value="Genomic_DNA"/>
</dbReference>
<sequence>MSIIRDYQDESSARAKSPPEHRTRQGVERGTSYLREVATRIGLAILSGSLLVPVSLASLLLFGGFLLSLPEYDYRVDARLGDHYMEDFSAVYPNPLGIPEMQEQGLSQPIVTDMAQTDERVFLATLGHGIQDYDKNNYLWKTVDAKSSGGEIKNDIADIFYQKRGDTERLWSVGMDGELSLGEFSGDDALKFTSLYGSSAWRYVSQEEISTVNMIDETHVVFGSIGKGAGVYNIQRHAWQDFPEIKEHTIKRIIYRAEDALLWFLTDQGVRAYAAVPSGDGLRMSFRFLPGLMLEGEDLVGFKVFAKDRAIALTADQGCYLFEGRWSNKLLGGLKIPGLTHEAIRHTAYWNDLLVVAGQPFGVAAYSPADRNWRSLAAVDGEFPAITDFDYDATTIAVATTNGVFVISPGGAEHLLADRAITNVSLGSDGLLYAVDTPGAGQLVGWIRKDGTNDRLIIGSDTLNIPEPPRINDVIAFNGEFWLASEQGVIRYRVAQRRLDLLVDKETGTLGAVRKIARYSGSVIVLNDDGIYRWQEGDTDTGRGAWRVLFAGAEDLQIDQNNQDLWVRYAATHKQIPGRLVRYSGEGSKRNSDVWFAGQGPRQLDLSETNAVMIGQPGGGFKAYFPAQGENKLYSYDSAKAIWAEPVSLPSHKITRFAPLEGTGLFSLRQGADEVYLDNDLLIGSGRLGWAPGETLASGKNGDTVTLYGPERKSQYVASLGKWSNLDRYAFLDASEKLTEVVAPAFGLKQGALVRTNRNRVFVLDEGWTSAELVGTRLDGEFDGRSFWRLNNGELAAATVTHENDKYALTKQKYFRGLAPNLTNLLAAWRDDKTSELVFVTSRALARYNTKSHIWKVRNISQGPLLLASRKDDKFEAVSATHIHTIKLEDFKTQSIRLPKGKFKKLNNNRSNRVVTVARGDTNVSFYRSDDKWQTFANERSAYKGNLNAIRKLFRAGDSIWTYEPSGRIGRYAKGSWRTYPVPHGFQLSAFMKNDDGEFFLVGKQQGREPDLPLYSLQGNRFHPLSPLPANVIATRIEKTQGKERYLWVKSRDRGLDIYDLWNPTQPALNIREALRSTRSAITSQLLVDLRRGAYTSLPLALTEGGWHSALPADAINNVTVERDEGGIRILLKTKDTISVVSSATDNWLLTAQYRVFGSAKMSDVLANVLRIKQPIDAANFDLDSADLRIAYTDRTESSIMRYLISGFRPGTFMDQSAVDFSGLAMPKNVVMDGIRFNVEGEQARFFVSAGESEYLLTHSDGRFEVDQPIMDVTVLATGKWPVIRHNNLVVYGNRSLGKVEDFGVFDRPLANGAFVDTYDGNLLLHHGGRVSRIELSGGKVLLEPFEDIRKIVAAIDKLDLSVFRRLAGVEVLIKGERFNGNARFPFDEIDSLAADKGRLYALTSDNAVWRFDTGSRILGSGEREALPESIASGSRRMITCTDRSVRLAVDDKLYSMAAGFDEDSSGVCLAPIQIAQDRAWRWRLDPHTRSMFFETRVADIWQARDRFHSGRFVDDRYTWLTLFDGRVYGTHGAGITRITKGGKGPTFITGVAVRELKEYDGQLYALTNDKSVFQLTNVDSWVPAESSLVGTVFGGFTVHYSNPVLVVDQRRGMLRFRTSEGDPVGWDRLARSFDIDQFHDFHVFEGQLFTISEHSRRLINYDRAGNRAGYHEDLGAVAKLRNSDDGVLLAVTAANTIKQWRETGTNWIDRDITSVEIAASAGLSFREQFENDATPSAIVPVVDNTFVQDFWSNGRFSFDRVRAITALPDNTWWAATDAGMVSLLDTRNAGFASLHRDTGLIARLGNINDQPIITGEDRLATERIFDPGRGEFVPATQPLFTRTVFDYVLQNDEFVWRNNEVAVAENRLPFQIRGADGAADDRVFTDSRFFWDQVNSAAYEDDNSRYWLITPQHMTINRITAGPALALADFTDASLRDMANQSLVDATFVDSTLFGLFVHGDRPSDLTDTPVESVRPLVGGEWREASETEYPFWQPAVQFYLESNEWTPTRMSHSAFHRGMSTFNALTPEGYQLFSPLDYASEFGKFSFDYVQSIFARSEGPAASYGDLVWAATRGGLIKLRYLPDEQRMVFDELLLEEDGLFDDAVDELKLNPGVDTEHKIWALLGSSSSVGAQVQELDIPAWRSMGESDDGAAEVIEQTYRLRGQSSYTVKYDPVTDRGHLALQWGETERTTARLLSFSQAQDPQRALMRTGEGLYMLAYHNAQYEFDLSSIDPLVTYTAVLTETVSQKREAFTVLHTDRAGFEWGTDQHGAFVLRLPGGDIYRVTGLDNVTSLNIDATNLLWASKDGDDTTTFEYDAVSGVVKIQKQLDGGVLWSAYECPPGMSISQYLLDHGIIEKQNFFQHVLGTEHTKLEEWVLLIAQRNSLKKRGSGKLDYFLEEGVTYEMPTASAATASGPVIKGSIRVVDREMNIKPLGGGAHLVETQGGVFAVAAGHLLRFDFANQSVELKPLPVSGEVSNIWGGTASQVMVSFAQSREPVVWAYSPQRIQTRRDVQPEAFRRIYVSSWGKTLEAAEQGVVVLDKVGNEQLASVFETSEWFFGAELGKVVSIQPDSGGKGYWITTERNGLVFTARPF</sequence>
<evidence type="ECO:0000256" key="1">
    <source>
        <dbReference type="SAM" id="MobiDB-lite"/>
    </source>
</evidence>
<evidence type="ECO:0000313" key="3">
    <source>
        <dbReference type="EMBL" id="VAW41658.1"/>
    </source>
</evidence>
<evidence type="ECO:0000256" key="2">
    <source>
        <dbReference type="SAM" id="Phobius"/>
    </source>
</evidence>